<dbReference type="Proteomes" id="UP001431209">
    <property type="component" value="Unassembled WGS sequence"/>
</dbReference>
<dbReference type="EMBL" id="JAOPGA020000741">
    <property type="protein sequence ID" value="KAL0481254.1"/>
    <property type="molecule type" value="Genomic_DNA"/>
</dbReference>
<feature type="compositionally biased region" description="Low complexity" evidence="1">
    <location>
        <begin position="18"/>
        <end position="43"/>
    </location>
</feature>
<proteinExistence type="predicted"/>
<reference evidence="2 3" key="1">
    <citation type="submission" date="2024-03" db="EMBL/GenBank/DDBJ databases">
        <title>The Acrasis kona genome and developmental transcriptomes reveal deep origins of eukaryotic multicellular pathways.</title>
        <authorList>
            <person name="Sheikh S."/>
            <person name="Fu C.-J."/>
            <person name="Brown M.W."/>
            <person name="Baldauf S.L."/>
        </authorList>
    </citation>
    <scope>NUCLEOTIDE SEQUENCE [LARGE SCALE GENOMIC DNA]</scope>
    <source>
        <strain evidence="2 3">ATCC MYA-3509</strain>
    </source>
</reference>
<gene>
    <name evidence="2" type="ORF">AKO1_012795</name>
</gene>
<evidence type="ECO:0000313" key="3">
    <source>
        <dbReference type="Proteomes" id="UP001431209"/>
    </source>
</evidence>
<feature type="non-terminal residue" evidence="2">
    <location>
        <position position="87"/>
    </location>
</feature>
<accession>A0AAW2YW04</accession>
<name>A0AAW2YW04_9EUKA</name>
<feature type="region of interest" description="Disordered" evidence="1">
    <location>
        <begin position="1"/>
        <end position="46"/>
    </location>
</feature>
<evidence type="ECO:0000256" key="1">
    <source>
        <dbReference type="SAM" id="MobiDB-lite"/>
    </source>
</evidence>
<sequence>MASAPSGDRCACVASSGSPPAQTTTRAPSTPTTTKAPSTPSATYDTRGCWTCSPGYTHWFNAGMSSSPGGDRCACVALAPSTTTTRA</sequence>
<keyword evidence="3" id="KW-1185">Reference proteome</keyword>
<protein>
    <submittedName>
        <fullName evidence="2">Uncharacterized protein</fullName>
    </submittedName>
</protein>
<organism evidence="2 3">
    <name type="scientific">Acrasis kona</name>
    <dbReference type="NCBI Taxonomy" id="1008807"/>
    <lineage>
        <taxon>Eukaryota</taxon>
        <taxon>Discoba</taxon>
        <taxon>Heterolobosea</taxon>
        <taxon>Tetramitia</taxon>
        <taxon>Eutetramitia</taxon>
        <taxon>Acrasidae</taxon>
        <taxon>Acrasis</taxon>
    </lineage>
</organism>
<dbReference type="AlphaFoldDB" id="A0AAW2YW04"/>
<evidence type="ECO:0000313" key="2">
    <source>
        <dbReference type="EMBL" id="KAL0481254.1"/>
    </source>
</evidence>
<comment type="caution">
    <text evidence="2">The sequence shown here is derived from an EMBL/GenBank/DDBJ whole genome shotgun (WGS) entry which is preliminary data.</text>
</comment>